<protein>
    <submittedName>
        <fullName evidence="1">Prophage endopeptidase</fullName>
    </submittedName>
</protein>
<dbReference type="Pfam" id="PF03245">
    <property type="entry name" value="Phage_lysis"/>
    <property type="match status" value="1"/>
</dbReference>
<accession>A0A1I5C7H8</accession>
<name>A0A1I5C7H8_9GAMM</name>
<proteinExistence type="predicted"/>
<evidence type="ECO:0000313" key="2">
    <source>
        <dbReference type="Proteomes" id="UP000199011"/>
    </source>
</evidence>
<dbReference type="Proteomes" id="UP000199011">
    <property type="component" value="Unassembled WGS sequence"/>
</dbReference>
<evidence type="ECO:0000313" key="1">
    <source>
        <dbReference type="EMBL" id="SFN82601.1"/>
    </source>
</evidence>
<dbReference type="OrthoDB" id="6466046at2"/>
<organism evidence="1 2">
    <name type="scientific">Xenorhabdus japonica</name>
    <dbReference type="NCBI Taxonomy" id="53341"/>
    <lineage>
        <taxon>Bacteria</taxon>
        <taxon>Pseudomonadati</taxon>
        <taxon>Pseudomonadota</taxon>
        <taxon>Gammaproteobacteria</taxon>
        <taxon>Enterobacterales</taxon>
        <taxon>Morganellaceae</taxon>
        <taxon>Xenorhabdus</taxon>
    </lineage>
</organism>
<dbReference type="EMBL" id="FOVO01000024">
    <property type="protein sequence ID" value="SFN82601.1"/>
    <property type="molecule type" value="Genomic_DNA"/>
</dbReference>
<dbReference type="GO" id="GO:0044659">
    <property type="term" value="P:viral release from host cell by cytolysis"/>
    <property type="evidence" value="ECO:0007669"/>
    <property type="project" value="InterPro"/>
</dbReference>
<gene>
    <name evidence="1" type="ORF">SAMN05421579_12443</name>
</gene>
<dbReference type="InterPro" id="IPR004929">
    <property type="entry name" value="I-spanin"/>
</dbReference>
<sequence>MKLNSQYFTHGALVIVSGLLWFYCSEYQDKAEIDRLHTASLAHPKRVYIKAKCPVSKTAAPSGMDDAATARSTDSAIRNYWVLRERIATSEQMILGLQEYVRTQCG</sequence>
<reference evidence="2" key="1">
    <citation type="submission" date="2016-10" db="EMBL/GenBank/DDBJ databases">
        <authorList>
            <person name="Varghese N."/>
            <person name="Submissions S."/>
        </authorList>
    </citation>
    <scope>NUCLEOTIDE SEQUENCE [LARGE SCALE GENOMIC DNA]</scope>
    <source>
        <strain evidence="2">DSM 16522</strain>
    </source>
</reference>
<dbReference type="AlphaFoldDB" id="A0A1I5C7H8"/>
<keyword evidence="2" id="KW-1185">Reference proteome</keyword>